<dbReference type="EMBL" id="MSIF01000001">
    <property type="protein sequence ID" value="OLF14560.1"/>
    <property type="molecule type" value="Genomic_DNA"/>
</dbReference>
<keyword evidence="2" id="KW-1185">Reference proteome</keyword>
<organism evidence="1 2">
    <name type="scientific">Actinophytocola xinjiangensis</name>
    <dbReference type="NCBI Taxonomy" id="485602"/>
    <lineage>
        <taxon>Bacteria</taxon>
        <taxon>Bacillati</taxon>
        <taxon>Actinomycetota</taxon>
        <taxon>Actinomycetes</taxon>
        <taxon>Pseudonocardiales</taxon>
        <taxon>Pseudonocardiaceae</taxon>
    </lineage>
</organism>
<dbReference type="Proteomes" id="UP000185696">
    <property type="component" value="Unassembled WGS sequence"/>
</dbReference>
<dbReference type="AlphaFoldDB" id="A0A7Z1B1C7"/>
<protein>
    <submittedName>
        <fullName evidence="1">Uncharacterized protein</fullName>
    </submittedName>
</protein>
<sequence length="175" mass="18310">MAYRRAVTSAFRTVPLYREVWALSGRTDPVLVPGRTGVDGGAVRSSVVRGRLADLVPLAGGAAVVDPTRGLDHVRSLGGFGRDAEPEVVAPDELARAGGKRGVLRDPLLGFLGASRSCGEWHLDWPRVYARATGGGLAVTLLAHRSPMLVDVLVCDGVAGEVVACPVHGTPVVRT</sequence>
<gene>
    <name evidence="1" type="ORF">BLA60_03510</name>
</gene>
<comment type="caution">
    <text evidence="1">The sequence shown here is derived from an EMBL/GenBank/DDBJ whole genome shotgun (WGS) entry which is preliminary data.</text>
</comment>
<accession>A0A7Z1B1C7</accession>
<reference evidence="1 2" key="1">
    <citation type="submission" date="2016-12" db="EMBL/GenBank/DDBJ databases">
        <title>The draft genome sequence of Actinophytocola xinjiangensis.</title>
        <authorList>
            <person name="Wang W."/>
            <person name="Yuan L."/>
        </authorList>
    </citation>
    <scope>NUCLEOTIDE SEQUENCE [LARGE SCALE GENOMIC DNA]</scope>
    <source>
        <strain evidence="1 2">CGMCC 4.4663</strain>
    </source>
</reference>
<proteinExistence type="predicted"/>
<evidence type="ECO:0000313" key="1">
    <source>
        <dbReference type="EMBL" id="OLF14560.1"/>
    </source>
</evidence>
<name>A0A7Z1B1C7_9PSEU</name>
<evidence type="ECO:0000313" key="2">
    <source>
        <dbReference type="Proteomes" id="UP000185696"/>
    </source>
</evidence>